<gene>
    <name evidence="1" type="ORF">PAXRUDRAFT_40697</name>
</gene>
<keyword evidence="2" id="KW-1185">Reference proteome</keyword>
<sequence>GEVNLTCNAWQASNVDGYFTVTGHWIEEPKLGTWELQSAVLGFTKLNNAHHGQRLGQALFKICDQVKIAHKV</sequence>
<dbReference type="HOGENOM" id="CLU_155624_0_1_1"/>
<dbReference type="AlphaFoldDB" id="A0A0D0D6X2"/>
<protein>
    <submittedName>
        <fullName evidence="1">Uncharacterized protein</fullName>
    </submittedName>
</protein>
<reference evidence="1 2" key="1">
    <citation type="submission" date="2014-04" db="EMBL/GenBank/DDBJ databases">
        <authorList>
            <consortium name="DOE Joint Genome Institute"/>
            <person name="Kuo A."/>
            <person name="Kohler A."/>
            <person name="Jargeat P."/>
            <person name="Nagy L.G."/>
            <person name="Floudas D."/>
            <person name="Copeland A."/>
            <person name="Barry K.W."/>
            <person name="Cichocki N."/>
            <person name="Veneault-Fourrey C."/>
            <person name="LaButti K."/>
            <person name="Lindquist E.A."/>
            <person name="Lipzen A."/>
            <person name="Lundell T."/>
            <person name="Morin E."/>
            <person name="Murat C."/>
            <person name="Sun H."/>
            <person name="Tunlid A."/>
            <person name="Henrissat B."/>
            <person name="Grigoriev I.V."/>
            <person name="Hibbett D.S."/>
            <person name="Martin F."/>
            <person name="Nordberg H.P."/>
            <person name="Cantor M.N."/>
            <person name="Hua S.X."/>
        </authorList>
    </citation>
    <scope>NUCLEOTIDE SEQUENCE [LARGE SCALE GENOMIC DNA]</scope>
    <source>
        <strain evidence="1 2">Ve08.2h10</strain>
    </source>
</reference>
<dbReference type="OrthoDB" id="2648256at2759"/>
<feature type="non-terminal residue" evidence="1">
    <location>
        <position position="1"/>
    </location>
</feature>
<dbReference type="EMBL" id="KN827774">
    <property type="protein sequence ID" value="KIK75914.1"/>
    <property type="molecule type" value="Genomic_DNA"/>
</dbReference>
<feature type="non-terminal residue" evidence="1">
    <location>
        <position position="72"/>
    </location>
</feature>
<proteinExistence type="predicted"/>
<dbReference type="STRING" id="930991.A0A0D0D6X2"/>
<organism evidence="1 2">
    <name type="scientific">Paxillus rubicundulus Ve08.2h10</name>
    <dbReference type="NCBI Taxonomy" id="930991"/>
    <lineage>
        <taxon>Eukaryota</taxon>
        <taxon>Fungi</taxon>
        <taxon>Dikarya</taxon>
        <taxon>Basidiomycota</taxon>
        <taxon>Agaricomycotina</taxon>
        <taxon>Agaricomycetes</taxon>
        <taxon>Agaricomycetidae</taxon>
        <taxon>Boletales</taxon>
        <taxon>Paxilineae</taxon>
        <taxon>Paxillaceae</taxon>
        <taxon>Paxillus</taxon>
    </lineage>
</organism>
<dbReference type="InParanoid" id="A0A0D0D6X2"/>
<evidence type="ECO:0000313" key="1">
    <source>
        <dbReference type="EMBL" id="KIK75914.1"/>
    </source>
</evidence>
<reference evidence="2" key="2">
    <citation type="submission" date="2015-01" db="EMBL/GenBank/DDBJ databases">
        <title>Evolutionary Origins and Diversification of the Mycorrhizal Mutualists.</title>
        <authorList>
            <consortium name="DOE Joint Genome Institute"/>
            <consortium name="Mycorrhizal Genomics Consortium"/>
            <person name="Kohler A."/>
            <person name="Kuo A."/>
            <person name="Nagy L.G."/>
            <person name="Floudas D."/>
            <person name="Copeland A."/>
            <person name="Barry K.W."/>
            <person name="Cichocki N."/>
            <person name="Veneault-Fourrey C."/>
            <person name="LaButti K."/>
            <person name="Lindquist E.A."/>
            <person name="Lipzen A."/>
            <person name="Lundell T."/>
            <person name="Morin E."/>
            <person name="Murat C."/>
            <person name="Riley R."/>
            <person name="Ohm R."/>
            <person name="Sun H."/>
            <person name="Tunlid A."/>
            <person name="Henrissat B."/>
            <person name="Grigoriev I.V."/>
            <person name="Hibbett D.S."/>
            <person name="Martin F."/>
        </authorList>
    </citation>
    <scope>NUCLEOTIDE SEQUENCE [LARGE SCALE GENOMIC DNA]</scope>
    <source>
        <strain evidence="2">Ve08.2h10</strain>
    </source>
</reference>
<name>A0A0D0D6X2_9AGAM</name>
<dbReference type="Proteomes" id="UP000054538">
    <property type="component" value="Unassembled WGS sequence"/>
</dbReference>
<evidence type="ECO:0000313" key="2">
    <source>
        <dbReference type="Proteomes" id="UP000054538"/>
    </source>
</evidence>
<accession>A0A0D0D6X2</accession>